<dbReference type="STRING" id="28141.CSK29544_00487"/>
<dbReference type="GeneID" id="56732166"/>
<keyword evidence="1 6" id="KW-1003">Cell membrane</keyword>
<keyword evidence="4 6" id="KW-1133">Transmembrane helix</keyword>
<evidence type="ECO:0000256" key="1">
    <source>
        <dbReference type="ARBA" id="ARBA00022475"/>
    </source>
</evidence>
<dbReference type="Proteomes" id="UP000439917">
    <property type="component" value="Unassembled WGS sequence"/>
</dbReference>
<dbReference type="NCBIfam" id="NF007915">
    <property type="entry name" value="PRK10629.1"/>
    <property type="match status" value="1"/>
</dbReference>
<evidence type="ECO:0000313" key="11">
    <source>
        <dbReference type="EMBL" id="PUW03554.1"/>
    </source>
</evidence>
<evidence type="ECO:0000256" key="2">
    <source>
        <dbReference type="ARBA" id="ARBA00022519"/>
    </source>
</evidence>
<feature type="signal peptide" evidence="7">
    <location>
        <begin position="1"/>
        <end position="22"/>
    </location>
</feature>
<evidence type="ECO:0000256" key="7">
    <source>
        <dbReference type="SAM" id="SignalP"/>
    </source>
</evidence>
<dbReference type="EMBL" id="JABTXY010000023">
    <property type="protein sequence ID" value="NYV42307.1"/>
    <property type="molecule type" value="Genomic_DNA"/>
</dbReference>
<reference evidence="10 14" key="3">
    <citation type="submission" date="2020-05" db="EMBL/GenBank/DDBJ databases">
        <title>The draft genome of Cronobacter sakazakii strain 145005.</title>
        <authorList>
            <person name="Yang J."/>
            <person name="Liu L."/>
            <person name="Feng Y."/>
            <person name="Zong Z."/>
        </authorList>
    </citation>
    <scope>NUCLEOTIDE SEQUENCE [LARGE SCALE GENOMIC DNA]</scope>
    <source>
        <strain evidence="10 14">145005</strain>
    </source>
</reference>
<evidence type="ECO:0000256" key="4">
    <source>
        <dbReference type="ARBA" id="ARBA00022989"/>
    </source>
</evidence>
<gene>
    <name evidence="6 10" type="primary">mzrA</name>
    <name evidence="11" type="ORF">B7T07_14205</name>
    <name evidence="9" type="ORF">FZI38_14920</name>
    <name evidence="10" type="ORF">HRR37_07955</name>
</gene>
<evidence type="ECO:0000313" key="9">
    <source>
        <dbReference type="EMBL" id="KAB0877414.1"/>
    </source>
</evidence>
<evidence type="ECO:0000313" key="14">
    <source>
        <dbReference type="Proteomes" id="UP000548673"/>
    </source>
</evidence>
<comment type="similarity">
    <text evidence="6">Belongs to the MzrA family.</text>
</comment>
<evidence type="ECO:0000256" key="6">
    <source>
        <dbReference type="HAMAP-Rule" id="MF_00904"/>
    </source>
</evidence>
<dbReference type="EMBL" id="WAGF01000013">
    <property type="protein sequence ID" value="KAB0877414.1"/>
    <property type="molecule type" value="Genomic_DNA"/>
</dbReference>
<protein>
    <recommendedName>
        <fullName evidence="6">Modulator protein MzrA</fullName>
    </recommendedName>
</protein>
<keyword evidence="2 6" id="KW-0997">Cell inner membrane</keyword>
<feature type="chain" id="PRO_5042351913" description="Modulator protein MzrA" evidence="7">
    <location>
        <begin position="23"/>
        <end position="127"/>
    </location>
</feature>
<comment type="subunit">
    <text evidence="6">Interacts with EnvZ.</text>
</comment>
<evidence type="ECO:0000256" key="3">
    <source>
        <dbReference type="ARBA" id="ARBA00022692"/>
    </source>
</evidence>
<evidence type="ECO:0000256" key="5">
    <source>
        <dbReference type="ARBA" id="ARBA00023136"/>
    </source>
</evidence>
<proteinExistence type="inferred from homology"/>
<feature type="domain" description="SecD export protein N-terminal TM" evidence="8">
    <location>
        <begin position="15"/>
        <end position="105"/>
    </location>
</feature>
<dbReference type="Proteomes" id="UP000244856">
    <property type="component" value="Unassembled WGS sequence"/>
</dbReference>
<dbReference type="GO" id="GO:0019901">
    <property type="term" value="F:protein kinase binding"/>
    <property type="evidence" value="ECO:0007669"/>
    <property type="project" value="UniProtKB-UniRule"/>
</dbReference>
<keyword evidence="3 6" id="KW-0812">Transmembrane</keyword>
<reference evidence="9 13" key="2">
    <citation type="submission" date="2019-09" db="EMBL/GenBank/DDBJ databases">
        <title>Prevalence, distribution, and phylogeny of type two toxin-antitoxin genes possessed by Cronobacter species where C. sakazakii homologs follow sequence type lineages.</title>
        <authorList>
            <person name="Finkelstein S."/>
            <person name="Negrete F."/>
            <person name="Jang H."/>
            <person name="Gopinath G.R."/>
            <person name="Tall B.D."/>
        </authorList>
    </citation>
    <scope>NUCLEOTIDE SEQUENCE [LARGE SCALE GENOMIC DNA]</scope>
    <source>
        <strain evidence="9 13">MOD1_Comp4</strain>
    </source>
</reference>
<keyword evidence="5 6" id="KW-0472">Membrane</keyword>
<dbReference type="SMR" id="A0A2S9U877"/>
<accession>A0A2S9U877</accession>
<dbReference type="EMBL" id="NCTU01000007">
    <property type="protein sequence ID" value="PUW03554.1"/>
    <property type="molecule type" value="Genomic_DNA"/>
</dbReference>
<dbReference type="Proteomes" id="UP000548673">
    <property type="component" value="Unassembled WGS sequence"/>
</dbReference>
<dbReference type="Gene3D" id="3.30.70.260">
    <property type="match status" value="1"/>
</dbReference>
<keyword evidence="7" id="KW-0732">Signal</keyword>
<dbReference type="InterPro" id="IPR027398">
    <property type="entry name" value="SecD-TM"/>
</dbReference>
<reference evidence="11 12" key="1">
    <citation type="submission" date="2017-04" db="EMBL/GenBank/DDBJ databases">
        <title>Cronobacter sakazakii, ST83 Lineage Isolates.</title>
        <authorList>
            <person name="Chase H."/>
            <person name="Tall B."/>
            <person name="Gopinath G."/>
            <person name="Lehner A."/>
        </authorList>
    </citation>
    <scope>NUCLEOTIDE SEQUENCE [LARGE SCALE GENOMIC DNA]</scope>
    <source>
        <strain evidence="11 12">MOD1_Comp15</strain>
    </source>
</reference>
<dbReference type="AlphaFoldDB" id="A0A2S9U877"/>
<evidence type="ECO:0000313" key="13">
    <source>
        <dbReference type="Proteomes" id="UP000439917"/>
    </source>
</evidence>
<dbReference type="KEGG" id="csj:CSK29544_00487"/>
<comment type="subcellular location">
    <subcellularLocation>
        <location evidence="6">Cell inner membrane</location>
        <topology evidence="6">Single-pass membrane protein</topology>
    </subcellularLocation>
</comment>
<organism evidence="10 14">
    <name type="scientific">Cronobacter sakazakii</name>
    <name type="common">Enterobacter sakazakii</name>
    <dbReference type="NCBI Taxonomy" id="28141"/>
    <lineage>
        <taxon>Bacteria</taxon>
        <taxon>Pseudomonadati</taxon>
        <taxon>Pseudomonadota</taxon>
        <taxon>Gammaproteobacteria</taxon>
        <taxon>Enterobacterales</taxon>
        <taxon>Enterobacteriaceae</taxon>
        <taxon>Cronobacter</taxon>
    </lineage>
</organism>
<evidence type="ECO:0000313" key="12">
    <source>
        <dbReference type="Proteomes" id="UP000244856"/>
    </source>
</evidence>
<dbReference type="InterPro" id="IPR026574">
    <property type="entry name" value="Modulator_MzrA"/>
</dbReference>
<dbReference type="Pfam" id="PF13721">
    <property type="entry name" value="SecD-TM1"/>
    <property type="match status" value="1"/>
</dbReference>
<sequence>MAFTRALSRRLTLMLSAGALLAAMLLCWAALQKHETTLEIRAVSQGATIPDGFSVWHHLDANGIRFKSITPQDDILLIKFDTSDQSEAARKVLYRSLPRGFVIAQQEEKSLTPAWLTRLRHDIQRLG</sequence>
<dbReference type="GO" id="GO:0005886">
    <property type="term" value="C:plasma membrane"/>
    <property type="evidence" value="ECO:0007669"/>
    <property type="project" value="UniProtKB-SubCell"/>
</dbReference>
<evidence type="ECO:0000313" key="10">
    <source>
        <dbReference type="EMBL" id="NYV42307.1"/>
    </source>
</evidence>
<evidence type="ECO:0000259" key="8">
    <source>
        <dbReference type="Pfam" id="PF13721"/>
    </source>
</evidence>
<dbReference type="HAMAP" id="MF_00904">
    <property type="entry name" value="Modulator_MzrA"/>
    <property type="match status" value="1"/>
</dbReference>
<name>A0A2S9U877_CROSK</name>
<comment type="caution">
    <text evidence="10">The sequence shown here is derived from an EMBL/GenBank/DDBJ whole genome shotgun (WGS) entry which is preliminary data.</text>
</comment>
<dbReference type="RefSeq" id="WP_004385817.1">
    <property type="nucleotide sequence ID" value="NZ_CABMLV010000001.1"/>
</dbReference>
<comment type="function">
    <text evidence="6">Modulates the activity of the EnvZ/OmpR two-component regulatory system, probably by directly modulating EnvZ enzymatic activity and increasing stability of phosphorylated OmpR.</text>
</comment>